<dbReference type="HOGENOM" id="CLU_010194_44_6_1"/>
<keyword evidence="1" id="KW-0560">Oxidoreductase</keyword>
<dbReference type="PANTHER" id="PTHR43157:SF31">
    <property type="entry name" value="PHOSPHATIDYLINOSITOL-GLYCAN BIOSYNTHESIS CLASS F PROTEIN"/>
    <property type="match status" value="1"/>
</dbReference>
<evidence type="ECO:0000256" key="1">
    <source>
        <dbReference type="ARBA" id="ARBA00023002"/>
    </source>
</evidence>
<dbReference type="AlphaFoldDB" id="F8QAJ1"/>
<dbReference type="Proteomes" id="UP000008063">
    <property type="component" value="Unassembled WGS sequence"/>
</dbReference>
<dbReference type="Pfam" id="PF00106">
    <property type="entry name" value="adh_short"/>
    <property type="match status" value="1"/>
</dbReference>
<dbReference type="EMBL" id="GL945487">
    <property type="protein sequence ID" value="EGN94781.1"/>
    <property type="molecule type" value="Genomic_DNA"/>
</dbReference>
<dbReference type="GO" id="GO:0016491">
    <property type="term" value="F:oxidoreductase activity"/>
    <property type="evidence" value="ECO:0007669"/>
    <property type="project" value="UniProtKB-KW"/>
</dbReference>
<dbReference type="SUPFAM" id="SSF51735">
    <property type="entry name" value="NAD(P)-binding Rossmann-fold domains"/>
    <property type="match status" value="1"/>
</dbReference>
<dbReference type="OMA" id="APHIRRY"/>
<proteinExistence type="predicted"/>
<dbReference type="PANTHER" id="PTHR43157">
    <property type="entry name" value="PHOSPHATIDYLINOSITOL-GLYCAN BIOSYNTHESIS CLASS F PROTEIN-RELATED"/>
    <property type="match status" value="1"/>
</dbReference>
<dbReference type="OrthoDB" id="191139at2759"/>
<name>F8QAJ1_SERL3</name>
<dbReference type="InterPro" id="IPR036291">
    <property type="entry name" value="NAD(P)-bd_dom_sf"/>
</dbReference>
<evidence type="ECO:0000313" key="3">
    <source>
        <dbReference type="Proteomes" id="UP000008063"/>
    </source>
</evidence>
<reference evidence="3" key="1">
    <citation type="journal article" date="2011" name="Science">
        <title>The plant cell wall-decomposing machinery underlies the functional diversity of forest fungi.</title>
        <authorList>
            <person name="Eastwood D.C."/>
            <person name="Floudas D."/>
            <person name="Binder M."/>
            <person name="Majcherczyk A."/>
            <person name="Schneider P."/>
            <person name="Aerts A."/>
            <person name="Asiegbu F.O."/>
            <person name="Baker S.E."/>
            <person name="Barry K."/>
            <person name="Bendiksby M."/>
            <person name="Blumentritt M."/>
            <person name="Coutinho P.M."/>
            <person name="Cullen D."/>
            <person name="de Vries R.P."/>
            <person name="Gathman A."/>
            <person name="Goodell B."/>
            <person name="Henrissat B."/>
            <person name="Ihrmark K."/>
            <person name="Kauserud H."/>
            <person name="Kohler A."/>
            <person name="LaButti K."/>
            <person name="Lapidus A."/>
            <person name="Lavin J.L."/>
            <person name="Lee Y.-H."/>
            <person name="Lindquist E."/>
            <person name="Lilly W."/>
            <person name="Lucas S."/>
            <person name="Morin E."/>
            <person name="Murat C."/>
            <person name="Oguiza J.A."/>
            <person name="Park J."/>
            <person name="Pisabarro A.G."/>
            <person name="Riley R."/>
            <person name="Rosling A."/>
            <person name="Salamov A."/>
            <person name="Schmidt O."/>
            <person name="Schmutz J."/>
            <person name="Skrede I."/>
            <person name="Stenlid J."/>
            <person name="Wiebenga A."/>
            <person name="Xie X."/>
            <person name="Kuees U."/>
            <person name="Hibbett D.S."/>
            <person name="Hoffmeister D."/>
            <person name="Hoegberg N."/>
            <person name="Martin F."/>
            <person name="Grigoriev I.V."/>
            <person name="Watkinson S.C."/>
        </authorList>
    </citation>
    <scope>NUCLEOTIDE SEQUENCE [LARGE SCALE GENOMIC DNA]</scope>
    <source>
        <strain evidence="3">strain S7.3</strain>
    </source>
</reference>
<dbReference type="InterPro" id="IPR002347">
    <property type="entry name" value="SDR_fam"/>
</dbReference>
<sequence>MGIYWSTLVAQSFPPAPTFSVDEIPDLTGKVVLVTGANVGIGKETARTLLTKNAKVYLGSRDKKKGEGAINELKELTGREAHLFQINLASLKDIKASVEEFLKSENQLHVLINNAGVMNAPVNLLTEDGYDLQFGTNVLGHFYLTKLLLPLMESTVKISPKGTVRVVNVCSMAHIVSNLHFNTFKDSRARRRMPSMKLYGQSKTGNIVFSTELHRRYQEKGIITISVHPGLIKSELHRHNSKIFDAFLALFLYDVPYGALTQLYAGTTPDAEALKGKYLIPWARIGKPRANTQDPQLGRKLWEWLEGQVQDL</sequence>
<dbReference type="PRINTS" id="PR00081">
    <property type="entry name" value="GDHRDH"/>
</dbReference>
<organism evidence="3">
    <name type="scientific">Serpula lacrymans var. lacrymans (strain S7.3)</name>
    <name type="common">Dry rot fungus</name>
    <dbReference type="NCBI Taxonomy" id="936435"/>
    <lineage>
        <taxon>Eukaryota</taxon>
        <taxon>Fungi</taxon>
        <taxon>Dikarya</taxon>
        <taxon>Basidiomycota</taxon>
        <taxon>Agaricomycotina</taxon>
        <taxon>Agaricomycetes</taxon>
        <taxon>Agaricomycetidae</taxon>
        <taxon>Boletales</taxon>
        <taxon>Coniophorineae</taxon>
        <taxon>Serpulaceae</taxon>
        <taxon>Serpula</taxon>
    </lineage>
</organism>
<evidence type="ECO:0008006" key="4">
    <source>
        <dbReference type="Google" id="ProtNLM"/>
    </source>
</evidence>
<dbReference type="Gene3D" id="3.40.50.720">
    <property type="entry name" value="NAD(P)-binding Rossmann-like Domain"/>
    <property type="match status" value="1"/>
</dbReference>
<dbReference type="STRING" id="936435.F8QAJ1"/>
<gene>
    <name evidence="2" type="ORF">SERLA73DRAFT_96138</name>
</gene>
<dbReference type="CDD" id="cd05327">
    <property type="entry name" value="retinol-DH_like_SDR_c_like"/>
    <property type="match status" value="1"/>
</dbReference>
<accession>F8QAJ1</accession>
<dbReference type="InParanoid" id="F8QAJ1"/>
<evidence type="ECO:0000313" key="2">
    <source>
        <dbReference type="EMBL" id="EGN94781.1"/>
    </source>
</evidence>
<protein>
    <recommendedName>
        <fullName evidence="4">NAD(P)-binding protein</fullName>
    </recommendedName>
</protein>
<keyword evidence="3" id="KW-1185">Reference proteome</keyword>
<dbReference type="FunCoup" id="F8QAJ1">
    <property type="interactions" value="138"/>
</dbReference>